<dbReference type="EMBL" id="CP063373">
    <property type="protein sequence ID" value="QOV33191.1"/>
    <property type="molecule type" value="Genomic_DNA"/>
</dbReference>
<dbReference type="InterPro" id="IPR029058">
    <property type="entry name" value="AB_hydrolase_fold"/>
</dbReference>
<evidence type="ECO:0000313" key="9">
    <source>
        <dbReference type="EMBL" id="QOV33191.1"/>
    </source>
</evidence>
<evidence type="ECO:0000313" key="10">
    <source>
        <dbReference type="Proteomes" id="UP000594205"/>
    </source>
</evidence>
<reference evidence="9 10" key="1">
    <citation type="submission" date="2020-10" db="EMBL/GenBank/DDBJ databases">
        <title>Streptomyces ferrugineus complate genome analysis.</title>
        <authorList>
            <person name="Anwar N."/>
        </authorList>
    </citation>
    <scope>NUCLEOTIDE SEQUENCE [LARGE SCALE GENOMIC DNA]</scope>
    <source>
        <strain evidence="9 10">CCTCC AA2014009</strain>
    </source>
</reference>
<evidence type="ECO:0000256" key="6">
    <source>
        <dbReference type="ARBA" id="ARBA00022837"/>
    </source>
</evidence>
<keyword evidence="2" id="KW-0719">Serine esterase</keyword>
<keyword evidence="4 8" id="KW-0732">Signal</keyword>
<evidence type="ECO:0000256" key="7">
    <source>
        <dbReference type="ARBA" id="ARBA00023157"/>
    </source>
</evidence>
<evidence type="ECO:0000256" key="4">
    <source>
        <dbReference type="ARBA" id="ARBA00022729"/>
    </source>
</evidence>
<evidence type="ECO:0000256" key="2">
    <source>
        <dbReference type="ARBA" id="ARBA00022487"/>
    </source>
</evidence>
<keyword evidence="3" id="KW-0479">Metal-binding</keyword>
<dbReference type="Gene3D" id="3.40.50.1820">
    <property type="entry name" value="alpha/beta hydrolase"/>
    <property type="match status" value="2"/>
</dbReference>
<dbReference type="Pfam" id="PF07519">
    <property type="entry name" value="Tannase"/>
    <property type="match status" value="1"/>
</dbReference>
<dbReference type="InterPro" id="IPR011118">
    <property type="entry name" value="Tannase/feruloyl_esterase"/>
</dbReference>
<dbReference type="AlphaFoldDB" id="A0A7M2SDE2"/>
<evidence type="ECO:0000256" key="3">
    <source>
        <dbReference type="ARBA" id="ARBA00022723"/>
    </source>
</evidence>
<dbReference type="RefSeq" id="WP_194037916.1">
    <property type="nucleotide sequence ID" value="NZ_CP063373.1"/>
</dbReference>
<organism evidence="9 10">
    <name type="scientific">Streptomyces ferrugineus</name>
    <dbReference type="NCBI Taxonomy" id="1413221"/>
    <lineage>
        <taxon>Bacteria</taxon>
        <taxon>Bacillati</taxon>
        <taxon>Actinomycetota</taxon>
        <taxon>Actinomycetes</taxon>
        <taxon>Kitasatosporales</taxon>
        <taxon>Streptomycetaceae</taxon>
        <taxon>Streptomyces</taxon>
    </lineage>
</organism>
<dbReference type="PANTHER" id="PTHR33938">
    <property type="entry name" value="FERULOYL ESTERASE B-RELATED"/>
    <property type="match status" value="1"/>
</dbReference>
<gene>
    <name evidence="9" type="ORF">IM697_23360</name>
</gene>
<evidence type="ECO:0000256" key="8">
    <source>
        <dbReference type="SAM" id="SignalP"/>
    </source>
</evidence>
<protein>
    <submittedName>
        <fullName evidence="9">Tannase/feruloyl esterase family alpha/beta hydrolase</fullName>
    </submittedName>
</protein>
<dbReference type="GO" id="GO:0052689">
    <property type="term" value="F:carboxylic ester hydrolase activity"/>
    <property type="evidence" value="ECO:0007669"/>
    <property type="project" value="UniProtKB-KW"/>
</dbReference>
<evidence type="ECO:0000256" key="5">
    <source>
        <dbReference type="ARBA" id="ARBA00022801"/>
    </source>
</evidence>
<feature type="chain" id="PRO_5031476386" evidence="8">
    <location>
        <begin position="30"/>
        <end position="552"/>
    </location>
</feature>
<keyword evidence="5 9" id="KW-0378">Hydrolase</keyword>
<dbReference type="PANTHER" id="PTHR33938:SF15">
    <property type="entry name" value="FERULOYL ESTERASE B-RELATED"/>
    <property type="match status" value="1"/>
</dbReference>
<keyword evidence="7" id="KW-1015">Disulfide bond</keyword>
<proteinExistence type="inferred from homology"/>
<keyword evidence="10" id="KW-1185">Reference proteome</keyword>
<name>A0A7M2SDE2_9ACTN</name>
<evidence type="ECO:0000256" key="1">
    <source>
        <dbReference type="ARBA" id="ARBA00006249"/>
    </source>
</evidence>
<dbReference type="GO" id="GO:0046872">
    <property type="term" value="F:metal ion binding"/>
    <property type="evidence" value="ECO:0007669"/>
    <property type="project" value="UniProtKB-KW"/>
</dbReference>
<accession>A0A7M2SDE2</accession>
<comment type="similarity">
    <text evidence="1">Belongs to the tannase family.</text>
</comment>
<dbReference type="KEGG" id="sfeu:IM697_23360"/>
<feature type="signal peptide" evidence="8">
    <location>
        <begin position="1"/>
        <end position="29"/>
    </location>
</feature>
<dbReference type="Proteomes" id="UP000594205">
    <property type="component" value="Chromosome"/>
</dbReference>
<sequence length="552" mass="59027">MNKRILVSAVALLAVPGLGLVQGISPAAAASPAGGARTTVTDAATSCASIAGLHVNASTIGLPTRGADVESATLTAADPKTGYPEFCLVRGKVNSFDTAAPDINFQLNLPTSWNRKSVQFGGGGFNGIVISGLGVIPGYVNSSAAQGQPPIKRGYVTFGSDGGVAVGADPTGSFALNKEALANYAGESVKRTRDAAMSVVTSYYGRQPEKQYYAGGSKGGHEALVAAQRYGDDYDGIIAYYPANQNQALALSWHHMWQQAYSRPGGYLNTAKQQLVHDAVMRACDKLDGAADGVVSDVKGCDRAFSVESLRCPDGSDSGNDCLSQRQIETLKSAASPYRFAFPLANGVTRIGPYPVLRGADLGGAWLDSAGKETASGYYAFIDPVIRYFIEQDAGGSLNNFDYRRYEARVRALSRLYDATDPDLDRFARQGGKLIIVQGTEDMLVPQSATDAYYDRLAERYGPSVRRFVRYYVQPGYGHATGRFDLAWDSLTALDKWADGQTPPVRPVATDANPATEGRTRPLCEYPLWPRYKGHGDVDQAKNFTCAGRGQH</sequence>
<dbReference type="SUPFAM" id="SSF53474">
    <property type="entry name" value="alpha/beta-Hydrolases"/>
    <property type="match status" value="1"/>
</dbReference>
<keyword evidence="6" id="KW-0106">Calcium</keyword>